<dbReference type="Proteomes" id="UP000036313">
    <property type="component" value="Unassembled WGS sequence"/>
</dbReference>
<dbReference type="EMBL" id="JYNU01000023">
    <property type="protein sequence ID" value="KMO74239.1"/>
    <property type="molecule type" value="Genomic_DNA"/>
</dbReference>
<reference evidence="3 4" key="1">
    <citation type="journal article" date="2015" name="Genome Biol. Evol.">
        <title>Characterization of Three Mycobacterium spp. with Potential Use in Bioremediation by Genome Sequencing and Comparative Genomics.</title>
        <authorList>
            <person name="Das S."/>
            <person name="Pettersson B.M."/>
            <person name="Behra P.R."/>
            <person name="Ramesh M."/>
            <person name="Dasgupta S."/>
            <person name="Bhattacharya A."/>
            <person name="Kirsebom L.A."/>
        </authorList>
    </citation>
    <scope>NUCLEOTIDE SEQUENCE [LARGE SCALE GENOMIC DNA]</scope>
    <source>
        <strain evidence="3 4">DSM 44075</strain>
    </source>
</reference>
<sequence length="226" mass="24509">MTSVLSPRAALSVDQRQAMHTAATRMCRDYADTFSIETIEEFLYSSYDALALGAAITNYLPLLAERFARQRLTALATVEGHARDEKPIVLFVCTHNTARSQMAMGLFTALAGDRAVAWSAGSMPGRVVDSEAVTAMAAHDIDISGEYPKPWTEEIIRAADVVVTMGCGDACPVLPGPRYQNWKIDDPAGCAPSRVDCIFDNLDDRIRDLLTELNIEPQLPAGAATS</sequence>
<dbReference type="InterPro" id="IPR036196">
    <property type="entry name" value="Ptyr_pPase_sf"/>
</dbReference>
<dbReference type="GO" id="GO:0046685">
    <property type="term" value="P:response to arsenic-containing substance"/>
    <property type="evidence" value="ECO:0007669"/>
    <property type="project" value="UniProtKB-KW"/>
</dbReference>
<keyword evidence="1" id="KW-0059">Arsenical resistance</keyword>
<feature type="domain" description="Phosphotyrosine protein phosphatase I" evidence="2">
    <location>
        <begin position="87"/>
        <end position="212"/>
    </location>
</feature>
<dbReference type="Pfam" id="PF21234">
    <property type="entry name" value="Phosphatase-like_N"/>
    <property type="match status" value="1"/>
</dbReference>
<dbReference type="PANTHER" id="PTHR43428">
    <property type="entry name" value="ARSENATE REDUCTASE"/>
    <property type="match status" value="1"/>
</dbReference>
<name>A0A0J6VVT5_9MYCO</name>
<organism evidence="3 4">
    <name type="scientific">Mycolicibacterium obuense</name>
    <dbReference type="NCBI Taxonomy" id="1807"/>
    <lineage>
        <taxon>Bacteria</taxon>
        <taxon>Bacillati</taxon>
        <taxon>Actinomycetota</taxon>
        <taxon>Actinomycetes</taxon>
        <taxon>Mycobacteriales</taxon>
        <taxon>Mycobacteriaceae</taxon>
        <taxon>Mycolicibacterium</taxon>
    </lineage>
</organism>
<keyword evidence="3" id="KW-0808">Transferase</keyword>
<dbReference type="PATRIC" id="fig|1807.14.peg.3648"/>
<proteinExistence type="predicted"/>
<evidence type="ECO:0000256" key="1">
    <source>
        <dbReference type="ARBA" id="ARBA00022849"/>
    </source>
</evidence>
<dbReference type="InterPro" id="IPR048716">
    <property type="entry name" value="Phosphatase-like_N"/>
</dbReference>
<dbReference type="SMART" id="SM00226">
    <property type="entry name" value="LMWPc"/>
    <property type="match status" value="1"/>
</dbReference>
<evidence type="ECO:0000259" key="2">
    <source>
        <dbReference type="SMART" id="SM00226"/>
    </source>
</evidence>
<accession>A0A0J6VVT5</accession>
<protein>
    <submittedName>
        <fullName evidence="3">Arsenate-mycothiol transferase ArsC1</fullName>
        <ecNumber evidence="3">2.8.4.2</ecNumber>
    </submittedName>
</protein>
<dbReference type="InterPro" id="IPR023485">
    <property type="entry name" value="Ptyr_pPase"/>
</dbReference>
<dbReference type="SUPFAM" id="SSF52788">
    <property type="entry name" value="Phosphotyrosine protein phosphatases I"/>
    <property type="match status" value="1"/>
</dbReference>
<gene>
    <name evidence="3" type="primary">arsC1_3</name>
    <name evidence="3" type="ORF">MOBUDSM44075_03628</name>
</gene>
<dbReference type="Gene3D" id="3.40.50.2300">
    <property type="match status" value="1"/>
</dbReference>
<dbReference type="Pfam" id="PF01451">
    <property type="entry name" value="LMWPc"/>
    <property type="match status" value="1"/>
</dbReference>
<dbReference type="NCBIfam" id="NF046112">
    <property type="entry name" value="MSMEG_6209_Nter"/>
    <property type="match status" value="1"/>
</dbReference>
<evidence type="ECO:0000313" key="3">
    <source>
        <dbReference type="EMBL" id="KMO74239.1"/>
    </source>
</evidence>
<dbReference type="CDD" id="cd16345">
    <property type="entry name" value="LMWP_ArsC"/>
    <property type="match status" value="1"/>
</dbReference>
<comment type="caution">
    <text evidence="3">The sequence shown here is derived from an EMBL/GenBank/DDBJ whole genome shotgun (WGS) entry which is preliminary data.</text>
</comment>
<dbReference type="AlphaFoldDB" id="A0A0J6VVT5"/>
<dbReference type="EC" id="2.8.4.2" evidence="3"/>
<dbReference type="PANTHER" id="PTHR43428:SF1">
    <property type="entry name" value="ARSENATE REDUCTASE"/>
    <property type="match status" value="1"/>
</dbReference>
<dbReference type="Gene3D" id="1.10.8.1060">
    <property type="entry name" value="Corynebacterium glutamicum thioredoxin-dependent arsenate reductase, N-terminal domain"/>
    <property type="match status" value="1"/>
</dbReference>
<dbReference type="GO" id="GO:0102100">
    <property type="term" value="F:mycothiol-arsenate ligase activity"/>
    <property type="evidence" value="ECO:0007669"/>
    <property type="project" value="UniProtKB-EC"/>
</dbReference>
<evidence type="ECO:0000313" key="4">
    <source>
        <dbReference type="Proteomes" id="UP000036313"/>
    </source>
</evidence>